<dbReference type="HOGENOM" id="CLU_603766_0_0_3"/>
<dbReference type="Proteomes" id="UP000003835">
    <property type="component" value="Unassembled WGS sequence"/>
</dbReference>
<protein>
    <submittedName>
        <fullName evidence="1">GDSL-like lipase/acylhydrolase domain protein</fullName>
    </submittedName>
</protein>
<reference evidence="1 2" key="1">
    <citation type="submission" date="2008-07" db="EMBL/GenBank/DDBJ databases">
        <authorList>
            <person name="Tandeau de Marsac N."/>
            <person name="Ferriera S."/>
            <person name="Johnson J."/>
            <person name="Kravitz S."/>
            <person name="Beeson K."/>
            <person name="Sutton G."/>
            <person name="Rogers Y.-H."/>
            <person name="Friedman R."/>
            <person name="Frazier M."/>
            <person name="Venter J.C."/>
        </authorList>
    </citation>
    <scope>NUCLEOTIDE SEQUENCE [LARGE SCALE GENOMIC DNA]</scope>
    <source>
        <strain evidence="1 2">PCC 7420</strain>
    </source>
</reference>
<gene>
    <name evidence="1" type="ORF">MC7420_3464</name>
</gene>
<dbReference type="OrthoDB" id="8816239at2"/>
<organism evidence="1 2">
    <name type="scientific">Coleofasciculus chthonoplastes PCC 7420</name>
    <dbReference type="NCBI Taxonomy" id="118168"/>
    <lineage>
        <taxon>Bacteria</taxon>
        <taxon>Bacillati</taxon>
        <taxon>Cyanobacteriota</taxon>
        <taxon>Cyanophyceae</taxon>
        <taxon>Coleofasciculales</taxon>
        <taxon>Coleofasciculaceae</taxon>
        <taxon>Coleofasciculus</taxon>
    </lineage>
</organism>
<dbReference type="STRING" id="118168.MC7420_3464"/>
<dbReference type="InterPro" id="IPR036514">
    <property type="entry name" value="SGNH_hydro_sf"/>
</dbReference>
<keyword evidence="2" id="KW-1185">Reference proteome</keyword>
<dbReference type="SUPFAM" id="SSF52266">
    <property type="entry name" value="SGNH hydrolase"/>
    <property type="match status" value="1"/>
</dbReference>
<dbReference type="EMBL" id="DS989864">
    <property type="protein sequence ID" value="EDX72392.1"/>
    <property type="molecule type" value="Genomic_DNA"/>
</dbReference>
<accession>B4W046</accession>
<proteinExistence type="predicted"/>
<evidence type="ECO:0000313" key="1">
    <source>
        <dbReference type="EMBL" id="EDX72392.1"/>
    </source>
</evidence>
<evidence type="ECO:0000313" key="2">
    <source>
        <dbReference type="Proteomes" id="UP000003835"/>
    </source>
</evidence>
<keyword evidence="1" id="KW-0378">Hydrolase</keyword>
<sequence>MFKSRRRRTYRKRRRPFPLLTIILAIPIVLILLELSTRLLVGVMGKTAELAAYEGEPAIVNVYRLKFLNDNNEPYEGLSEQGRLAAHRSLAVGYQLVGDQTSNFWQINRQGFRDTEPVPVDKPNNEFRIFLLGGSTAFGQWNPSNQATIAAQLEARLKERVAQQQRSPEKYRPTDLPFYKPDLEKALALPPKIKDGQYRVINAAVPGYASGNELAQLALQILPYQPDAIVVLDGYMDLLLPSDRMATDIPHIETFLSNASGHFWTHLSQELTSVVTNTYLIKAIQYWIVRPQPSVSRLSLAALNGTAHLANYLPVNSEELQERVTRYRDRHKQMIRLVTGARIPLIIAIQPEITGRGGNQQISLREQEILVELGADYQTRIQDGYVALAKSLDQLQSWYPENVKTLNFYDVYNDFSDRAFWDAIHLTEEANRILSERLYQTLTASSELQVPPSRPIP</sequence>
<dbReference type="AlphaFoldDB" id="B4W046"/>
<dbReference type="Gene3D" id="3.40.50.1110">
    <property type="entry name" value="SGNH hydrolase"/>
    <property type="match status" value="1"/>
</dbReference>
<dbReference type="eggNOG" id="COG2755">
    <property type="taxonomic scope" value="Bacteria"/>
</dbReference>
<dbReference type="GO" id="GO:0016787">
    <property type="term" value="F:hydrolase activity"/>
    <property type="evidence" value="ECO:0007669"/>
    <property type="project" value="UniProtKB-KW"/>
</dbReference>
<name>B4W046_9CYAN</name>
<dbReference type="RefSeq" id="WP_006104340.1">
    <property type="nucleotide sequence ID" value="NZ_DS989864.1"/>
</dbReference>